<accession>A0A2V4V807</accession>
<evidence type="ECO:0000313" key="2">
    <source>
        <dbReference type="EMBL" id="PYE48849.1"/>
    </source>
</evidence>
<dbReference type="Proteomes" id="UP000247790">
    <property type="component" value="Unassembled WGS sequence"/>
</dbReference>
<dbReference type="EMBL" id="QJSW01000007">
    <property type="protein sequence ID" value="PYE48849.1"/>
    <property type="molecule type" value="Genomic_DNA"/>
</dbReference>
<evidence type="ECO:0000313" key="4">
    <source>
        <dbReference type="Proteomes" id="UP000247790"/>
    </source>
</evidence>
<sequence length="180" mass="18991">MKKIVLLLLVFLFILPLNALALDSDVSEVKPEVEVTEDFTSLPKSIMVEGDYVCVDDNTMFKAVNGEVTPLATCSGDGGYARLDPAFGPGGAVRWEVNPRFSTVHFFTGTLVISRYINGLPTPYDTETISCTGALGSSCGGTVNLGLPNGTYSVSMLGSARDASGLFGWVVPPCSIGLSI</sequence>
<dbReference type="RefSeq" id="WP_110897006.1">
    <property type="nucleotide sequence ID" value="NZ_CP054614.1"/>
</dbReference>
<protein>
    <submittedName>
        <fullName evidence="2">Uncharacterized protein</fullName>
    </submittedName>
</protein>
<evidence type="ECO:0000256" key="1">
    <source>
        <dbReference type="SAM" id="SignalP"/>
    </source>
</evidence>
<reference evidence="2 4" key="1">
    <citation type="submission" date="2018-06" db="EMBL/GenBank/DDBJ databases">
        <title>Genomic Encyclopedia of Type Strains, Phase III (KMG-III): the genomes of soil and plant-associated and newly described type strains.</title>
        <authorList>
            <person name="Whitman W."/>
        </authorList>
    </citation>
    <scope>NUCLEOTIDE SEQUENCE [LARGE SCALE GENOMIC DNA]</scope>
    <source>
        <strain evidence="2 4">CECT 7022</strain>
    </source>
</reference>
<reference evidence="3 5" key="2">
    <citation type="submission" date="2020-06" db="EMBL/GenBank/DDBJ databases">
        <title>Complete genome of Paenibacillus barcinonensis KACC11450.</title>
        <authorList>
            <person name="Kim M."/>
            <person name="Park Y.-J."/>
            <person name="Shin J.-H."/>
        </authorList>
    </citation>
    <scope>NUCLEOTIDE SEQUENCE [LARGE SCALE GENOMIC DNA]</scope>
    <source>
        <strain evidence="3 5">KACC11450</strain>
    </source>
</reference>
<evidence type="ECO:0000313" key="5">
    <source>
        <dbReference type="Proteomes" id="UP000509327"/>
    </source>
</evidence>
<proteinExistence type="predicted"/>
<feature type="chain" id="PRO_5016085605" evidence="1">
    <location>
        <begin position="22"/>
        <end position="180"/>
    </location>
</feature>
<dbReference type="AlphaFoldDB" id="A0A2V4V807"/>
<name>A0A2V4V807_PAEBA</name>
<gene>
    <name evidence="2" type="ORF">DFQ00_107142</name>
    <name evidence="3" type="ORF">HUB98_16445</name>
</gene>
<keyword evidence="1" id="KW-0732">Signal</keyword>
<keyword evidence="5" id="KW-1185">Reference proteome</keyword>
<dbReference type="EMBL" id="CP054614">
    <property type="protein sequence ID" value="QKS57731.1"/>
    <property type="molecule type" value="Genomic_DNA"/>
</dbReference>
<feature type="signal peptide" evidence="1">
    <location>
        <begin position="1"/>
        <end position="21"/>
    </location>
</feature>
<dbReference type="OrthoDB" id="2610754at2"/>
<dbReference type="Proteomes" id="UP000509327">
    <property type="component" value="Chromosome"/>
</dbReference>
<organism evidence="2 4">
    <name type="scientific">Paenibacillus barcinonensis</name>
    <dbReference type="NCBI Taxonomy" id="198119"/>
    <lineage>
        <taxon>Bacteria</taxon>
        <taxon>Bacillati</taxon>
        <taxon>Bacillota</taxon>
        <taxon>Bacilli</taxon>
        <taxon>Bacillales</taxon>
        <taxon>Paenibacillaceae</taxon>
        <taxon>Paenibacillus</taxon>
    </lineage>
</organism>
<evidence type="ECO:0000313" key="3">
    <source>
        <dbReference type="EMBL" id="QKS57731.1"/>
    </source>
</evidence>